<comment type="caution">
    <text evidence="1">The sequence shown here is derived from an EMBL/GenBank/DDBJ whole genome shotgun (WGS) entry which is preliminary data.</text>
</comment>
<keyword evidence="2" id="KW-1185">Reference proteome</keyword>
<proteinExistence type="predicted"/>
<dbReference type="PANTHER" id="PTHR37031">
    <property type="entry name" value="METALLOPHOSPHATASE BINDING DOMAIN PROTEIN"/>
    <property type="match status" value="1"/>
</dbReference>
<reference evidence="1 2" key="1">
    <citation type="submission" date="2020-03" db="EMBL/GenBank/DDBJ databases">
        <title>Alteromonas ponticola sp. nov., isolated from seawater.</title>
        <authorList>
            <person name="Yoon J.-H."/>
            <person name="Kim Y.-O."/>
        </authorList>
    </citation>
    <scope>NUCLEOTIDE SEQUENCE [LARGE SCALE GENOMIC DNA]</scope>
    <source>
        <strain evidence="1 2">MYP5</strain>
    </source>
</reference>
<dbReference type="SUPFAM" id="SSF56300">
    <property type="entry name" value="Metallo-dependent phosphatases"/>
    <property type="match status" value="1"/>
</dbReference>
<sequence length="640" mass="73546">MKEHLISEQKALPIVIAGPILRRVDAERIVVWAISSKPSQLGVKLSHGNTDVSIAAQNNRCIQIGERAFVWLLEVSVTTPFKPAERYHYDLTFDNADYATLWKGEKQPLLYATEHHFSFCYQPTLTNILHGSCRKPHFDGDDALIQADKLVEREFYNNEPRPDLLLFTGDQVYADDVAGPTLQAIQQVTSMLGLYEESLEGAVVSHSAELREHELNFYQRQQILPQIATNTALSKLFFGAAQKPVFTSVNAQNHLISFAEIMAMYILCWSETMWEFVHFDASKIKQEFQTRFNEEEPVIRAFSKNLLQVRRVMAHLPTMMIFDDHDVTDDWNLTRGWEEEVYNHPFSNRMVGNALMAYWLCQGWGNAPENFDDIETFAKQVFTGNQLHQHDAFITLLHEHEHWHFSLDTQPPLYVMDTRTRRWRSESSKQKPSGLMDWEALCEFQQAIIGKPSVIVVSAAPIYGVKIIETIQKIFTFFGKALTVDAENWMAHRGTANVILNVFRHLKTPPKFIILSGDVHYSFVYDVRLRFRRNSPHITQFTCSGLKNAFPSALLQRLDKLNRWLYSPDSPLNLFTRRRNMSVSACKPYTGNTQTLLNKPGIGQLLLTQDHNVKQCNTLCNDGEKVEFAIIDDEQTRGNE</sequence>
<evidence type="ECO:0000313" key="2">
    <source>
        <dbReference type="Proteomes" id="UP000709336"/>
    </source>
</evidence>
<gene>
    <name evidence="1" type="ORF">HCJ96_15540</name>
</gene>
<dbReference type="Proteomes" id="UP000709336">
    <property type="component" value="Unassembled WGS sequence"/>
</dbReference>
<organism evidence="1 2">
    <name type="scientific">Alteromonas ponticola</name>
    <dbReference type="NCBI Taxonomy" id="2720613"/>
    <lineage>
        <taxon>Bacteria</taxon>
        <taxon>Pseudomonadati</taxon>
        <taxon>Pseudomonadota</taxon>
        <taxon>Gammaproteobacteria</taxon>
        <taxon>Alteromonadales</taxon>
        <taxon>Alteromonadaceae</taxon>
        <taxon>Alteromonas/Salinimonas group</taxon>
        <taxon>Alteromonas</taxon>
    </lineage>
</organism>
<accession>A0ABX1R4T5</accession>
<protein>
    <submittedName>
        <fullName evidence="1">Alkaline phosphatase family protein</fullName>
    </submittedName>
</protein>
<dbReference type="Gene3D" id="3.60.21.70">
    <property type="entry name" value="PhoD-like phosphatase"/>
    <property type="match status" value="1"/>
</dbReference>
<name>A0ABX1R4T5_9ALTE</name>
<evidence type="ECO:0000313" key="1">
    <source>
        <dbReference type="EMBL" id="NMH61442.1"/>
    </source>
</evidence>
<dbReference type="InterPro" id="IPR029052">
    <property type="entry name" value="Metallo-depent_PP-like"/>
</dbReference>
<dbReference type="InterPro" id="IPR038607">
    <property type="entry name" value="PhoD-like_sf"/>
</dbReference>
<dbReference type="EMBL" id="JAATNW010000009">
    <property type="protein sequence ID" value="NMH61442.1"/>
    <property type="molecule type" value="Genomic_DNA"/>
</dbReference>
<dbReference type="PANTHER" id="PTHR37031:SF2">
    <property type="entry name" value="PHOD-LIKE PHOSPHATASE METALLOPHOSPHATASE DOMAIN-CONTAINING PROTEIN"/>
    <property type="match status" value="1"/>
</dbReference>
<dbReference type="RefSeq" id="WP_169212005.1">
    <property type="nucleotide sequence ID" value="NZ_JAATNW010000009.1"/>
</dbReference>